<protein>
    <submittedName>
        <fullName evidence="1">Uncharacterized protein</fullName>
    </submittedName>
</protein>
<sequence>MGPLCPCPHSKKPTNKVPGAFHGALLTPGPRDTTQTHRIQVSISTHLTRGGLTTHGAPRAIGDYDGALVSLPKLKMPMKKVPGASHGAPY</sequence>
<accession>A0ABN9DNN7</accession>
<name>A0ABN9DNN7_9NEOB</name>
<comment type="caution">
    <text evidence="1">The sequence shown here is derived from an EMBL/GenBank/DDBJ whole genome shotgun (WGS) entry which is preliminary data.</text>
</comment>
<keyword evidence="2" id="KW-1185">Reference proteome</keyword>
<gene>
    <name evidence="1" type="ORF">SPARVUS_LOCUS7895367</name>
</gene>
<dbReference type="Proteomes" id="UP001162483">
    <property type="component" value="Unassembled WGS sequence"/>
</dbReference>
<dbReference type="EMBL" id="CATNWA010014628">
    <property type="protein sequence ID" value="CAI9574092.1"/>
    <property type="molecule type" value="Genomic_DNA"/>
</dbReference>
<evidence type="ECO:0000313" key="2">
    <source>
        <dbReference type="Proteomes" id="UP001162483"/>
    </source>
</evidence>
<reference evidence="1" key="1">
    <citation type="submission" date="2023-05" db="EMBL/GenBank/DDBJ databases">
        <authorList>
            <person name="Stuckert A."/>
        </authorList>
    </citation>
    <scope>NUCLEOTIDE SEQUENCE</scope>
</reference>
<evidence type="ECO:0000313" key="1">
    <source>
        <dbReference type="EMBL" id="CAI9574092.1"/>
    </source>
</evidence>
<organism evidence="1 2">
    <name type="scientific">Staurois parvus</name>
    <dbReference type="NCBI Taxonomy" id="386267"/>
    <lineage>
        <taxon>Eukaryota</taxon>
        <taxon>Metazoa</taxon>
        <taxon>Chordata</taxon>
        <taxon>Craniata</taxon>
        <taxon>Vertebrata</taxon>
        <taxon>Euteleostomi</taxon>
        <taxon>Amphibia</taxon>
        <taxon>Batrachia</taxon>
        <taxon>Anura</taxon>
        <taxon>Neobatrachia</taxon>
        <taxon>Ranoidea</taxon>
        <taxon>Ranidae</taxon>
        <taxon>Staurois</taxon>
    </lineage>
</organism>
<proteinExistence type="predicted"/>